<evidence type="ECO:0000313" key="1">
    <source>
        <dbReference type="EMBL" id="KAL3597540.1"/>
    </source>
</evidence>
<comment type="caution">
    <text evidence="1">The sequence shown here is derived from an EMBL/GenBank/DDBJ whole genome shotgun (WGS) entry which is preliminary data.</text>
</comment>
<protein>
    <submittedName>
        <fullName evidence="1">Uncharacterized protein</fullName>
    </submittedName>
</protein>
<sequence length="1243" mass="137888">MPTPNLSSLVHELRERIAATSSTPPNTNTNTNTNTAAENDSALEIRFRAVLPNLLHAYVVPSSSASEREVIAVLKLISHIARNFPGVFYHGQGSAILPVIGRVLPFFAEPTFRARHGVIFDTVGSLLSLLRTGARDAYCQFFIDAMLAVEDILYVASFSVDNRSVPESGRILLKCFCKSFSGIFDDPACISGLPASSKPDDGAGVLINVTGTERWMTFATWMVKLLSKCVTEGTLYVEGLISLANVSAACSLLCFGNADLHMACFDFARVVTSVIDHDIVPHENMIRSIAAILSEDNEGPFYFRNMVYDSSLGSCLNVLHSSCSDAIVEITAAGLINVFPQSMQRTKSQELKVALCCSYSRIARTCPPHIWRPESLIHMLCCPEPFSSLIDCFHVALSILGPDRVGGRMENNDDASLSVSGDITVQNSSVGKKRHSQNVDTIQTKRRKVDDNVMASDPSVLAECKLSSIVNSKRDEEYADCMHKSLVSFLELLKPTAKPDSLRPDVALAALSMLCIAFCRFPTTYLSICIFQQMHAWIPWICEQVEQGGSVALDISNYLEGIHTMLLVQSPFLMEDKPFKFKGDCTDLMHIVLKLPWTRPDMVIGPHPPWKTKCFSIQVVSKLGSIIKTEHALELMELGLNDEAEEVRIETITSMSVIVLWSGLGLQAEMFKRLDLLGKEENIKVKRSIPFNLGFLSCFYGSCSIVDGPPLGECKLFIDINNEKHGKTTDYLQGFWCSKCDRSIVHNHKVHLKIMQPPDFQSARVGLNSHFPQLQSLFFKLLYDESSEEVQVACVRIIRRILVHGSEDILIKTKSEWIKCVEFLLLNKKKALREAFCTQISSFLESPVFSCLFLNGDSSNKTNEQKFLGLMKHALSAAEDPQIFETLLECVSQIMIAVDIHSQLFLSCLILLVDQLDHPYVTVRMSASRLIHKSCYFHLKGGFELILSKVVHIRNELFDYLTTRFTSHPKMVREFAEAVFGVETKELVEKMIPIVLPKLVVSQQDNNRAVQTLFELAKCLNTDMVPLIVNWLPKVLAFALHRADKQELLSTLQFYHDQIGSDNQEIFAAALPALLDELVCFLDGALLRGCAEESRTAVGQRLKLVCADCLGALGAVDPAKVKGISSQRFKIECSDDDLIFELIHKHLARAFRAAPDTIVQDSAALAIQELLKIAGCEASLDGTASLSQTLKDKSAKSSSGMNTRGQRLWDRFSNYVKEIIAPCLTSRFQLPNVADSASSSSAA</sequence>
<proteinExistence type="predicted"/>
<organism evidence="1 2">
    <name type="scientific">Populus alba</name>
    <name type="common">White poplar</name>
    <dbReference type="NCBI Taxonomy" id="43335"/>
    <lineage>
        <taxon>Eukaryota</taxon>
        <taxon>Viridiplantae</taxon>
        <taxon>Streptophyta</taxon>
        <taxon>Embryophyta</taxon>
        <taxon>Tracheophyta</taxon>
        <taxon>Spermatophyta</taxon>
        <taxon>Magnoliopsida</taxon>
        <taxon>eudicotyledons</taxon>
        <taxon>Gunneridae</taxon>
        <taxon>Pentapetalae</taxon>
        <taxon>rosids</taxon>
        <taxon>fabids</taxon>
        <taxon>Malpighiales</taxon>
        <taxon>Salicaceae</taxon>
        <taxon>Saliceae</taxon>
        <taxon>Populus</taxon>
    </lineage>
</organism>
<evidence type="ECO:0000313" key="2">
    <source>
        <dbReference type="Proteomes" id="UP000309997"/>
    </source>
</evidence>
<keyword evidence="2" id="KW-1185">Reference proteome</keyword>
<accession>A0ACC4CJ31</accession>
<dbReference type="Proteomes" id="UP000309997">
    <property type="component" value="Unassembled WGS sequence"/>
</dbReference>
<reference evidence="1 2" key="1">
    <citation type="journal article" date="2024" name="Plant Biotechnol. J.">
        <title>Genome and CRISPR/Cas9 system of a widespread forest tree (Populus alba) in the world.</title>
        <authorList>
            <person name="Liu Y.J."/>
            <person name="Jiang P.F."/>
            <person name="Han X.M."/>
            <person name="Li X.Y."/>
            <person name="Wang H.M."/>
            <person name="Wang Y.J."/>
            <person name="Wang X.X."/>
            <person name="Zeng Q.Y."/>
        </authorList>
    </citation>
    <scope>NUCLEOTIDE SEQUENCE [LARGE SCALE GENOMIC DNA]</scope>
    <source>
        <strain evidence="2">cv. PAL-ZL1</strain>
    </source>
</reference>
<name>A0ACC4CJ31_POPAL</name>
<gene>
    <name evidence="1" type="ORF">D5086_009177</name>
</gene>
<dbReference type="EMBL" id="RCHU02000004">
    <property type="protein sequence ID" value="KAL3597540.1"/>
    <property type="molecule type" value="Genomic_DNA"/>
</dbReference>